<evidence type="ECO:0000313" key="1">
    <source>
        <dbReference type="EMBL" id="RWR18239.1"/>
    </source>
</evidence>
<name>A0A3S3P3G7_9MICO</name>
<gene>
    <name evidence="1" type="ORF">D8Y23_10080</name>
</gene>
<comment type="caution">
    <text evidence="1">The sequence shown here is derived from an EMBL/GenBank/DDBJ whole genome shotgun (WGS) entry which is preliminary data.</text>
</comment>
<evidence type="ECO:0000313" key="2">
    <source>
        <dbReference type="Proteomes" id="UP000285970"/>
    </source>
</evidence>
<protein>
    <submittedName>
        <fullName evidence="1">Uncharacterized protein</fullName>
    </submittedName>
</protein>
<proteinExistence type="predicted"/>
<dbReference type="EMBL" id="RBZY01000032">
    <property type="protein sequence ID" value="RWR18239.1"/>
    <property type="molecule type" value="Genomic_DNA"/>
</dbReference>
<sequence length="423" mass="47313">MVDANIGDEAVVTGDVKDESERLSKVLTRIFFEQFPGQRHAPAEVARSILLFGSAGEQPPDFAPEAMVPGWFEEITSGMSIDDYVASVFLIFVGARMNRGIFDLRWLEGAHFAELGEVIDLDAVRRTFNEYLVTTPKAFKAENRKWQDPLPSPQKKYAFNPLQDKPFIEIEAGTTVAPWVQAILMKALPPSIYFMGLRAYRNAFSRDLGHIYQHYVGRQLRQIGGLSSVIPEVAYGPKTSRRDSCDWFLDLPGVLVLIECKARQPIESLRVGGDDWMRSIEESIHKGINQVNRSNADIEKIAALNPEIDVEKPRVGLVITLEPFYINNNPLLQEELPAADVPVAIISVGELEMLVCADADEIARVLLEAPRLAANEIMRLAPALDVPTNSENSLLMQTWDSLPFFRRLESYVTETTPSTTPDP</sequence>
<dbReference type="Proteomes" id="UP000285970">
    <property type="component" value="Unassembled WGS sequence"/>
</dbReference>
<organism evidence="1 2">
    <name type="scientific">Microbacterium enclense</name>
    <dbReference type="NCBI Taxonomy" id="993073"/>
    <lineage>
        <taxon>Bacteria</taxon>
        <taxon>Bacillati</taxon>
        <taxon>Actinomycetota</taxon>
        <taxon>Actinomycetes</taxon>
        <taxon>Micrococcales</taxon>
        <taxon>Microbacteriaceae</taxon>
        <taxon>Microbacterium</taxon>
    </lineage>
</organism>
<accession>A0A3S3P3G7</accession>
<reference evidence="1 2" key="1">
    <citation type="journal article" date="2018" name="Front. Microbiol.">
        <title>Novel Insights Into Bacterial Dimethylsulfoniopropionate Catabolism in the East China Sea.</title>
        <authorList>
            <person name="Liu J."/>
            <person name="Liu J."/>
            <person name="Zhang S.H."/>
            <person name="Liang J."/>
            <person name="Lin H."/>
            <person name="Song D."/>
            <person name="Yang G.P."/>
            <person name="Todd J.D."/>
            <person name="Zhang X.H."/>
        </authorList>
    </citation>
    <scope>NUCLEOTIDE SEQUENCE [LARGE SCALE GENOMIC DNA]</scope>
    <source>
        <strain evidence="1 2">ZYFD042</strain>
    </source>
</reference>
<dbReference type="AlphaFoldDB" id="A0A3S3P3G7"/>